<dbReference type="GO" id="GO:0006518">
    <property type="term" value="P:peptide metabolic process"/>
    <property type="evidence" value="ECO:0007669"/>
    <property type="project" value="TreeGrafter"/>
</dbReference>
<evidence type="ECO:0000256" key="1">
    <source>
        <dbReference type="ARBA" id="ARBA00006040"/>
    </source>
</evidence>
<comment type="caution">
    <text evidence="9">The sequence shown here is derived from an EMBL/GenBank/DDBJ whole genome shotgun (WGS) entry which is preliminary data.</text>
</comment>
<evidence type="ECO:0000313" key="10">
    <source>
        <dbReference type="Proteomes" id="UP000215289"/>
    </source>
</evidence>
<dbReference type="OrthoDB" id="534666at2759"/>
<reference evidence="9 10" key="1">
    <citation type="submission" date="2018-08" db="EMBL/GenBank/DDBJ databases">
        <title>Draft genome sequences of two Aspergillus turcosus clinical strains isolated from bronchoalveolar lavage fluid: one azole-susceptible and the other azole-resistant.</title>
        <authorList>
            <person name="Parent-Michaud M."/>
            <person name="Dufresne P.J."/>
            <person name="Fournier E."/>
            <person name="Martineau C."/>
            <person name="Moreira S."/>
            <person name="Perkins V."/>
            <person name="De Repentigny L."/>
            <person name="Dufresne S.F."/>
        </authorList>
    </citation>
    <scope>NUCLEOTIDE SEQUENCE [LARGE SCALE GENOMIC DNA]</scope>
    <source>
        <strain evidence="9">HMR AF 1038</strain>
    </source>
</reference>
<dbReference type="InterPro" id="IPR024079">
    <property type="entry name" value="MetalloPept_cat_dom_sf"/>
</dbReference>
<evidence type="ECO:0000256" key="2">
    <source>
        <dbReference type="ARBA" id="ARBA00022670"/>
    </source>
</evidence>
<dbReference type="Proteomes" id="UP000215289">
    <property type="component" value="Unassembled WGS sequence"/>
</dbReference>
<dbReference type="Pfam" id="PF01432">
    <property type="entry name" value="Peptidase_M3"/>
    <property type="match status" value="1"/>
</dbReference>
<evidence type="ECO:0000256" key="5">
    <source>
        <dbReference type="ARBA" id="ARBA00022833"/>
    </source>
</evidence>
<dbReference type="Gene3D" id="1.10.1370.10">
    <property type="entry name" value="Neurolysin, domain 3"/>
    <property type="match status" value="1"/>
</dbReference>
<evidence type="ECO:0000313" key="9">
    <source>
        <dbReference type="EMBL" id="RLL96529.1"/>
    </source>
</evidence>
<feature type="domain" description="Peptidase M3A/M3B catalytic" evidence="8">
    <location>
        <begin position="215"/>
        <end position="626"/>
    </location>
</feature>
<dbReference type="SUPFAM" id="SSF55486">
    <property type="entry name" value="Metalloproteases ('zincins'), catalytic domain"/>
    <property type="match status" value="1"/>
</dbReference>
<dbReference type="GO" id="GO:0004222">
    <property type="term" value="F:metalloendopeptidase activity"/>
    <property type="evidence" value="ECO:0007669"/>
    <property type="project" value="InterPro"/>
</dbReference>
<evidence type="ECO:0000256" key="6">
    <source>
        <dbReference type="ARBA" id="ARBA00023049"/>
    </source>
</evidence>
<dbReference type="GO" id="GO:0006508">
    <property type="term" value="P:proteolysis"/>
    <property type="evidence" value="ECO:0007669"/>
    <property type="project" value="UniProtKB-KW"/>
</dbReference>
<evidence type="ECO:0000256" key="7">
    <source>
        <dbReference type="RuleBase" id="RU003435"/>
    </source>
</evidence>
<sequence>MKTSIPELPSFHVSPSQLTHSAVDSIKEIQTATKQLLDKVTPRDATFENVVLSMAKIDNDIKRTVQFLAFFQAVSPSLELRQESSVAVSMVDTAYLELFQDENLFALVDAVHKNCDESQMGIEDRKFLTKLHSTFVDNGLGLKGENKKRSQEISKRLVELRVAFTENLSSDPGYVWKEEEDLEGLGAERIQALPLYPSNGQRGVPLKKAYVNAVLSSCVRSETRKEVFLRSQRIFPENIEVFKEIVILRDERARLLGFKSYAHQQARSKLLKSPQDVKTMLDELSRHLLPIAKMELEALQRAKDPSGSPFYLWDFDYHHDKMLRDDHQVDHDLIAEYFPAKVTIQRMLSVFETIFSLRIENLNCIQGEHIWHPEVKVFSVLDRDSSTFLGFLYLDIYPRDGKFNHAANFNIFPSHSVPMGIDRPLVCTALVCNVAHPLPDKPALLKHHEVITLFHELGHAFHDLLGKSKYATFHGHRTVADFVEAPSQLLEYWCWVPECLQRLSCHYSYVSPDDDEDDECDPFMNHSPRPPKEIPGSFVERLVEARSVNQGILTMRQIAFSSFDLEIHCPASHGAIKSMEISEIYNSLLQRTTLLQGPENDYQWGHGYATTPHYIWGQEANYYSYL</sequence>
<organism evidence="9 10">
    <name type="scientific">Aspergillus turcosus</name>
    <dbReference type="NCBI Taxonomy" id="1245748"/>
    <lineage>
        <taxon>Eukaryota</taxon>
        <taxon>Fungi</taxon>
        <taxon>Dikarya</taxon>
        <taxon>Ascomycota</taxon>
        <taxon>Pezizomycotina</taxon>
        <taxon>Eurotiomycetes</taxon>
        <taxon>Eurotiomycetidae</taxon>
        <taxon>Eurotiales</taxon>
        <taxon>Aspergillaceae</taxon>
        <taxon>Aspergillus</taxon>
        <taxon>Aspergillus subgen. Fumigati</taxon>
    </lineage>
</organism>
<name>A0A3R7F5X1_9EURO</name>
<dbReference type="Gene3D" id="3.40.390.10">
    <property type="entry name" value="Collagenase (Catalytic Domain)"/>
    <property type="match status" value="1"/>
</dbReference>
<evidence type="ECO:0000256" key="4">
    <source>
        <dbReference type="ARBA" id="ARBA00022801"/>
    </source>
</evidence>
<dbReference type="InterPro" id="IPR024080">
    <property type="entry name" value="Neurolysin/TOP_N"/>
</dbReference>
<accession>A0A3R7F5X1</accession>
<dbReference type="EMBL" id="NIDN02000107">
    <property type="protein sequence ID" value="RLL96529.1"/>
    <property type="molecule type" value="Genomic_DNA"/>
</dbReference>
<dbReference type="InterPro" id="IPR001567">
    <property type="entry name" value="Pept_M3A_M3B_dom"/>
</dbReference>
<dbReference type="InterPro" id="IPR045090">
    <property type="entry name" value="Pept_M3A_M3B"/>
</dbReference>
<dbReference type="FunFam" id="3.40.390.10:FF:000074">
    <property type="entry name" value="Metalloprotease"/>
    <property type="match status" value="1"/>
</dbReference>
<keyword evidence="3 7" id="KW-0479">Metal-binding</keyword>
<dbReference type="Gene3D" id="1.20.1050.40">
    <property type="entry name" value="Endopeptidase. Chain P, domain 1"/>
    <property type="match status" value="1"/>
</dbReference>
<keyword evidence="10" id="KW-1185">Reference proteome</keyword>
<proteinExistence type="inferred from homology"/>
<dbReference type="GO" id="GO:0005758">
    <property type="term" value="C:mitochondrial intermembrane space"/>
    <property type="evidence" value="ECO:0007669"/>
    <property type="project" value="TreeGrafter"/>
</dbReference>
<protein>
    <recommendedName>
        <fullName evidence="8">Peptidase M3A/M3B catalytic domain-containing protein</fullName>
    </recommendedName>
</protein>
<dbReference type="GO" id="GO:0046872">
    <property type="term" value="F:metal ion binding"/>
    <property type="evidence" value="ECO:0007669"/>
    <property type="project" value="UniProtKB-UniRule"/>
</dbReference>
<keyword evidence="2 7" id="KW-0645">Protease</keyword>
<dbReference type="CDD" id="cd06455">
    <property type="entry name" value="M3A_TOP"/>
    <property type="match status" value="1"/>
</dbReference>
<keyword evidence="4 7" id="KW-0378">Hydrolase</keyword>
<dbReference type="PANTHER" id="PTHR11804">
    <property type="entry name" value="PROTEASE M3 THIMET OLIGOPEPTIDASE-RELATED"/>
    <property type="match status" value="1"/>
</dbReference>
<dbReference type="AlphaFoldDB" id="A0A3R7F5X1"/>
<dbReference type="InterPro" id="IPR024077">
    <property type="entry name" value="Neurolysin/TOP_dom2"/>
</dbReference>
<gene>
    <name evidence="9" type="ORF">CFD26_100387</name>
</gene>
<dbReference type="PANTHER" id="PTHR11804:SF84">
    <property type="entry name" value="SACCHAROLYSIN"/>
    <property type="match status" value="1"/>
</dbReference>
<evidence type="ECO:0000259" key="8">
    <source>
        <dbReference type="Pfam" id="PF01432"/>
    </source>
</evidence>
<comment type="cofactor">
    <cofactor evidence="7">
        <name>Zn(2+)</name>
        <dbReference type="ChEBI" id="CHEBI:29105"/>
    </cofactor>
    <text evidence="7">Binds 1 zinc ion.</text>
</comment>
<feature type="non-terminal residue" evidence="9">
    <location>
        <position position="626"/>
    </location>
</feature>
<comment type="similarity">
    <text evidence="1 7">Belongs to the peptidase M3 family.</text>
</comment>
<keyword evidence="5 7" id="KW-0862">Zinc</keyword>
<keyword evidence="6 7" id="KW-0482">Metalloprotease</keyword>
<evidence type="ECO:0000256" key="3">
    <source>
        <dbReference type="ARBA" id="ARBA00022723"/>
    </source>
</evidence>